<dbReference type="CDD" id="cd02440">
    <property type="entry name" value="AdoMet_MTases"/>
    <property type="match status" value="1"/>
</dbReference>
<dbReference type="OrthoDB" id="9798496at2"/>
<protein>
    <recommendedName>
        <fullName evidence="2">Protein-L-isoaspartate O-methyltransferase</fullName>
    </recommendedName>
    <alternativeName>
        <fullName evidence="3">Protein L-isoaspartyl methyltransferase</fullName>
    </alternativeName>
</protein>
<dbReference type="InterPro" id="IPR000682">
    <property type="entry name" value="PCMT"/>
</dbReference>
<dbReference type="GO" id="GO:0004719">
    <property type="term" value="F:protein-L-isoaspartate (D-aspartate) O-methyltransferase activity"/>
    <property type="evidence" value="ECO:0007669"/>
    <property type="project" value="InterPro"/>
</dbReference>
<comment type="similarity">
    <text evidence="1">Belongs to the methyltransferase superfamily. L-isoaspartyl/D-aspartyl protein methyltransferase family.</text>
</comment>
<evidence type="ECO:0000256" key="2">
    <source>
        <dbReference type="ARBA" id="ARBA00013346"/>
    </source>
</evidence>
<evidence type="ECO:0000256" key="3">
    <source>
        <dbReference type="ARBA" id="ARBA00030757"/>
    </source>
</evidence>
<dbReference type="PANTHER" id="PTHR11579:SF18">
    <property type="entry name" value="PROTEIN-L-ISOASPARTATE O-METHYLTRANSFERASE"/>
    <property type="match status" value="1"/>
</dbReference>
<proteinExistence type="inferred from homology"/>
<gene>
    <name evidence="4" type="ORF">GCM10011499_24460</name>
</gene>
<keyword evidence="5" id="KW-1185">Reference proteome</keyword>
<dbReference type="Gene3D" id="3.40.50.150">
    <property type="entry name" value="Vaccinia Virus protein VP39"/>
    <property type="match status" value="1"/>
</dbReference>
<accession>A0A916RE85</accession>
<dbReference type="GO" id="GO:0005737">
    <property type="term" value="C:cytoplasm"/>
    <property type="evidence" value="ECO:0007669"/>
    <property type="project" value="TreeGrafter"/>
</dbReference>
<dbReference type="RefSeq" id="WP_127070962.1">
    <property type="nucleotide sequence ID" value="NZ_BMKB01000003.1"/>
</dbReference>
<comment type="caution">
    <text evidence="4">The sequence shown here is derived from an EMBL/GenBank/DDBJ whole genome shotgun (WGS) entry which is preliminary data.</text>
</comment>
<dbReference type="Proteomes" id="UP000596977">
    <property type="component" value="Unassembled WGS sequence"/>
</dbReference>
<dbReference type="SUPFAM" id="SSF53335">
    <property type="entry name" value="S-adenosyl-L-methionine-dependent methyltransferases"/>
    <property type="match status" value="1"/>
</dbReference>
<evidence type="ECO:0000256" key="1">
    <source>
        <dbReference type="ARBA" id="ARBA00005369"/>
    </source>
</evidence>
<evidence type="ECO:0000313" key="4">
    <source>
        <dbReference type="EMBL" id="GGA53410.1"/>
    </source>
</evidence>
<dbReference type="AlphaFoldDB" id="A0A916RE85"/>
<name>A0A916RE85_9HYPH</name>
<evidence type="ECO:0000313" key="5">
    <source>
        <dbReference type="Proteomes" id="UP000596977"/>
    </source>
</evidence>
<organism evidence="4 5">
    <name type="scientific">Pelagibacterium lentulum</name>
    <dbReference type="NCBI Taxonomy" id="2029865"/>
    <lineage>
        <taxon>Bacteria</taxon>
        <taxon>Pseudomonadati</taxon>
        <taxon>Pseudomonadota</taxon>
        <taxon>Alphaproteobacteria</taxon>
        <taxon>Hyphomicrobiales</taxon>
        <taxon>Devosiaceae</taxon>
        <taxon>Pelagibacterium</taxon>
    </lineage>
</organism>
<dbReference type="PANTHER" id="PTHR11579">
    <property type="entry name" value="PROTEIN-L-ISOASPARTATE O-METHYLTRANSFERASE"/>
    <property type="match status" value="1"/>
</dbReference>
<sequence length="217" mass="23157">MQDFARARRTMVDNQLRTSAITNWRILDVMNRVPREIFVPEARRELSYIDDAIALSETRSMLAPAEFARLIQLAEIGGDDVILDVGCGTGYSCAVLAGLGNAVVGLESDEALVATANDTLASLDIGNAAVVAGPLDQGVAKEAPFDVIIVEGAVEIVPQTLFDQLRDGGRLVAVVGQGNAAIAHLYVRHGDEIFSRTAFNASLPAIAGFSRPAEFQF</sequence>
<reference evidence="4 5" key="1">
    <citation type="journal article" date="2014" name="Int. J. Syst. Evol. Microbiol.">
        <title>Complete genome sequence of Corynebacterium casei LMG S-19264T (=DSM 44701T), isolated from a smear-ripened cheese.</title>
        <authorList>
            <consortium name="US DOE Joint Genome Institute (JGI-PGF)"/>
            <person name="Walter F."/>
            <person name="Albersmeier A."/>
            <person name="Kalinowski J."/>
            <person name="Ruckert C."/>
        </authorList>
    </citation>
    <scope>NUCLEOTIDE SEQUENCE [LARGE SCALE GENOMIC DNA]</scope>
    <source>
        <strain evidence="4 5">CGMCC 1.15896</strain>
    </source>
</reference>
<dbReference type="Pfam" id="PF01135">
    <property type="entry name" value="PCMT"/>
    <property type="match status" value="1"/>
</dbReference>
<dbReference type="EMBL" id="BMKB01000003">
    <property type="protein sequence ID" value="GGA53410.1"/>
    <property type="molecule type" value="Genomic_DNA"/>
</dbReference>
<dbReference type="InterPro" id="IPR029063">
    <property type="entry name" value="SAM-dependent_MTases_sf"/>
</dbReference>